<organism evidence="6 7">
    <name type="scientific">Trueperella pyogenes</name>
    <dbReference type="NCBI Taxonomy" id="1661"/>
    <lineage>
        <taxon>Bacteria</taxon>
        <taxon>Bacillati</taxon>
        <taxon>Actinomycetota</taxon>
        <taxon>Actinomycetes</taxon>
        <taxon>Actinomycetales</taxon>
        <taxon>Actinomycetaceae</taxon>
        <taxon>Trueperella</taxon>
    </lineage>
</organism>
<dbReference type="SUPFAM" id="SSF53335">
    <property type="entry name" value="S-adenosyl-L-methionine-dependent methyltransferases"/>
    <property type="match status" value="1"/>
</dbReference>
<evidence type="ECO:0000256" key="4">
    <source>
        <dbReference type="ARBA" id="ARBA00022679"/>
    </source>
</evidence>
<dbReference type="EMBL" id="CP033905">
    <property type="protein sequence ID" value="AZR06789.1"/>
    <property type="molecule type" value="Genomic_DNA"/>
</dbReference>
<evidence type="ECO:0000256" key="3">
    <source>
        <dbReference type="ARBA" id="ARBA00022603"/>
    </source>
</evidence>
<dbReference type="GO" id="GO:0006364">
    <property type="term" value="P:rRNA processing"/>
    <property type="evidence" value="ECO:0007669"/>
    <property type="project" value="UniProtKB-KW"/>
</dbReference>
<dbReference type="PROSITE" id="PS00092">
    <property type="entry name" value="N6_MTASE"/>
    <property type="match status" value="1"/>
</dbReference>
<dbReference type="InterPro" id="IPR007848">
    <property type="entry name" value="Small_mtfrase_dom"/>
</dbReference>
<dbReference type="GO" id="GO:0008170">
    <property type="term" value="F:N-methyltransferase activity"/>
    <property type="evidence" value="ECO:0007669"/>
    <property type="project" value="UniProtKB-ARBA"/>
</dbReference>
<evidence type="ECO:0000256" key="1">
    <source>
        <dbReference type="ARBA" id="ARBA00022490"/>
    </source>
</evidence>
<dbReference type="AlphaFoldDB" id="A0A3S9QLG7"/>
<dbReference type="CDD" id="cd02440">
    <property type="entry name" value="AdoMet_MTases"/>
    <property type="match status" value="1"/>
</dbReference>
<dbReference type="Gene3D" id="3.40.50.150">
    <property type="entry name" value="Vaccinia Virus protein VP39"/>
    <property type="match status" value="2"/>
</dbReference>
<dbReference type="InterPro" id="IPR046977">
    <property type="entry name" value="RsmC/RlmG"/>
</dbReference>
<dbReference type="RefSeq" id="WP_114949296.1">
    <property type="nucleotide sequence ID" value="NZ_CP033905.1"/>
</dbReference>
<reference evidence="6 7" key="1">
    <citation type="submission" date="2018-11" db="EMBL/GenBank/DDBJ databases">
        <title>Multidrug-resistant genes are associated with an 42-kb island TGI1 carrying a complex class 1 integron in a Trueperella pyogenes.</title>
        <authorList>
            <person name="Dong W."/>
        </authorList>
    </citation>
    <scope>NUCLEOTIDE SEQUENCE [LARGE SCALE GENOMIC DNA]</scope>
    <source>
        <strain evidence="6 7">TP4</strain>
    </source>
</reference>
<evidence type="ECO:0000313" key="6">
    <source>
        <dbReference type="EMBL" id="AZR06789.1"/>
    </source>
</evidence>
<dbReference type="Proteomes" id="UP000275951">
    <property type="component" value="Chromosome"/>
</dbReference>
<keyword evidence="4 6" id="KW-0808">Transferase</keyword>
<accession>A0A3S9QLG7</accession>
<evidence type="ECO:0000313" key="7">
    <source>
        <dbReference type="Proteomes" id="UP000275951"/>
    </source>
</evidence>
<dbReference type="PANTHER" id="PTHR47816">
    <property type="entry name" value="RIBOSOMAL RNA SMALL SUBUNIT METHYLTRANSFERASE C"/>
    <property type="match status" value="1"/>
</dbReference>
<protein>
    <submittedName>
        <fullName evidence="6">Methyltransferase</fullName>
    </submittedName>
</protein>
<keyword evidence="3 6" id="KW-0489">Methyltransferase</keyword>
<dbReference type="GO" id="GO:0032259">
    <property type="term" value="P:methylation"/>
    <property type="evidence" value="ECO:0007669"/>
    <property type="project" value="UniProtKB-KW"/>
</dbReference>
<dbReference type="Pfam" id="PF05175">
    <property type="entry name" value="MTS"/>
    <property type="match status" value="1"/>
</dbReference>
<dbReference type="GO" id="GO:0003676">
    <property type="term" value="F:nucleic acid binding"/>
    <property type="evidence" value="ECO:0007669"/>
    <property type="project" value="InterPro"/>
</dbReference>
<keyword evidence="1" id="KW-0963">Cytoplasm</keyword>
<sequence>MFTLDQLIFDVADAEAPGVASVVILDDPTGDLLRAVLDRPRLAVASRTIFQARQAVEIAEGAGVRDRVRIAGIDGPLRLEEFFATNVGLMPTRADIAMGHTPKSLEEVSYLAGVVPTRVVVFGANNKHMNRGHNAALGHCFADVHASRGRGKFRCLVGSGERTDYGYEPAVGASEAGPIFGVGGVFAGSDFDRGGEFLARTALGQLVADRREAKLAANSWDSWDAPKAADTALSIVDLGCGNGSVALAALGALPDANVLATDVHADAVVSAELTLAEFAGRARVTWDDAAGGEPENSADVVLLNPPFHDGTAVDATLVQGLLDAARRLLRPGGRLYMVHNNHLRYRSEVERRVGRTRELARNAKFTVLRADK</sequence>
<keyword evidence="2" id="KW-0698">rRNA processing</keyword>
<dbReference type="InterPro" id="IPR002052">
    <property type="entry name" value="DNA_methylase_N6_adenine_CS"/>
</dbReference>
<dbReference type="GO" id="GO:0008757">
    <property type="term" value="F:S-adenosylmethionine-dependent methyltransferase activity"/>
    <property type="evidence" value="ECO:0007669"/>
    <property type="project" value="InterPro"/>
</dbReference>
<name>A0A3S9QLG7_9ACTO</name>
<feature type="domain" description="Methyltransferase small" evidence="5">
    <location>
        <begin position="233"/>
        <end position="369"/>
    </location>
</feature>
<proteinExistence type="predicted"/>
<dbReference type="PANTHER" id="PTHR47816:SF4">
    <property type="entry name" value="RIBOSOMAL RNA SMALL SUBUNIT METHYLTRANSFERASE C"/>
    <property type="match status" value="1"/>
</dbReference>
<dbReference type="InterPro" id="IPR029063">
    <property type="entry name" value="SAM-dependent_MTases_sf"/>
</dbReference>
<evidence type="ECO:0000259" key="5">
    <source>
        <dbReference type="Pfam" id="PF05175"/>
    </source>
</evidence>
<evidence type="ECO:0000256" key="2">
    <source>
        <dbReference type="ARBA" id="ARBA00022552"/>
    </source>
</evidence>
<gene>
    <name evidence="6" type="ORF">EBQ10_05430</name>
</gene>